<keyword evidence="3" id="KW-0862">Zinc</keyword>
<comment type="caution">
    <text evidence="6">The sequence shown here is derived from an EMBL/GenBank/DDBJ whole genome shotgun (WGS) entry which is preliminary data.</text>
</comment>
<dbReference type="GeneID" id="97271821"/>
<evidence type="ECO:0000256" key="1">
    <source>
        <dbReference type="ARBA" id="ARBA00022723"/>
    </source>
</evidence>
<dbReference type="PROSITE" id="PS01358">
    <property type="entry name" value="ZF_RANBP2_1"/>
    <property type="match status" value="1"/>
</dbReference>
<reference evidence="6 7" key="1">
    <citation type="submission" date="2017-12" db="EMBL/GenBank/DDBJ databases">
        <title>Population genomics insights into the ecological differentiation and adaptive evolution in streptomycetes.</title>
        <authorList>
            <person name="Li Y."/>
            <person name="Huang Y."/>
        </authorList>
    </citation>
    <scope>NUCLEOTIDE SEQUENCE [LARGE SCALE GENOMIC DNA]</scope>
    <source>
        <strain evidence="6 7">NBRC 100770</strain>
    </source>
</reference>
<accession>A0A8G1ZJW3</accession>
<evidence type="ECO:0000256" key="3">
    <source>
        <dbReference type="ARBA" id="ARBA00022833"/>
    </source>
</evidence>
<feature type="domain" description="RanBP2-type" evidence="5">
    <location>
        <begin position="36"/>
        <end position="65"/>
    </location>
</feature>
<dbReference type="AlphaFoldDB" id="A0A8G1ZJW3"/>
<dbReference type="GO" id="GO:0008270">
    <property type="term" value="F:zinc ion binding"/>
    <property type="evidence" value="ECO:0007669"/>
    <property type="project" value="UniProtKB-KW"/>
</dbReference>
<keyword evidence="1" id="KW-0479">Metal-binding</keyword>
<protein>
    <recommendedName>
        <fullName evidence="5">RanBP2-type domain-containing protein</fullName>
    </recommendedName>
</protein>
<name>A0A8G1ZJW3_9ACTN</name>
<evidence type="ECO:0000313" key="7">
    <source>
        <dbReference type="Proteomes" id="UP000292693"/>
    </source>
</evidence>
<dbReference type="Proteomes" id="UP000292693">
    <property type="component" value="Unassembled WGS sequence"/>
</dbReference>
<evidence type="ECO:0000259" key="5">
    <source>
        <dbReference type="PROSITE" id="PS50199"/>
    </source>
</evidence>
<evidence type="ECO:0000256" key="2">
    <source>
        <dbReference type="ARBA" id="ARBA00022771"/>
    </source>
</evidence>
<feature type="compositionally biased region" description="Basic and acidic residues" evidence="4">
    <location>
        <begin position="142"/>
        <end position="157"/>
    </location>
</feature>
<feature type="region of interest" description="Disordered" evidence="4">
    <location>
        <begin position="138"/>
        <end position="157"/>
    </location>
</feature>
<sequence length="157" mass="17465">MTYETDLASAKRARRAWGCPCGTDNPPAYDACHACQRPSWTCATCGTVNPAARSECNECGSAMSADQLGDREEGAEMTWEEWIGLQIGPRTVGGRYDHGDDASTYEVLEIEPGPRPTWPVWQVTVRYDRDGRTATHCTGWSADRDRIRNHPRTEGSR</sequence>
<evidence type="ECO:0000256" key="4">
    <source>
        <dbReference type="SAM" id="MobiDB-lite"/>
    </source>
</evidence>
<gene>
    <name evidence="6" type="ORF">C0Q92_30775</name>
</gene>
<keyword evidence="2" id="KW-0863">Zinc-finger</keyword>
<evidence type="ECO:0000313" key="6">
    <source>
        <dbReference type="EMBL" id="RZE15440.1"/>
    </source>
</evidence>
<dbReference type="RefSeq" id="WP_129805983.1">
    <property type="nucleotide sequence ID" value="NZ_CP108648.1"/>
</dbReference>
<dbReference type="SMART" id="SM00547">
    <property type="entry name" value="ZnF_RBZ"/>
    <property type="match status" value="2"/>
</dbReference>
<dbReference type="InterPro" id="IPR036443">
    <property type="entry name" value="Znf_RanBP2_sf"/>
</dbReference>
<dbReference type="SUPFAM" id="SSF90209">
    <property type="entry name" value="Ran binding protein zinc finger-like"/>
    <property type="match status" value="1"/>
</dbReference>
<proteinExistence type="predicted"/>
<dbReference type="InterPro" id="IPR001876">
    <property type="entry name" value="Znf_RanBP2"/>
</dbReference>
<dbReference type="PROSITE" id="PS50199">
    <property type="entry name" value="ZF_RANBP2_2"/>
    <property type="match status" value="1"/>
</dbReference>
<organism evidence="6 7">
    <name type="scientific">Streptomyces albidoflavus</name>
    <dbReference type="NCBI Taxonomy" id="1886"/>
    <lineage>
        <taxon>Bacteria</taxon>
        <taxon>Bacillati</taxon>
        <taxon>Actinomycetota</taxon>
        <taxon>Actinomycetes</taxon>
        <taxon>Kitasatosporales</taxon>
        <taxon>Streptomycetaceae</taxon>
        <taxon>Streptomyces</taxon>
        <taxon>Streptomyces albidoflavus group</taxon>
    </lineage>
</organism>
<dbReference type="Gene3D" id="4.10.1060.10">
    <property type="entry name" value="Zinc finger, RanBP2-type"/>
    <property type="match status" value="1"/>
</dbReference>
<dbReference type="EMBL" id="PKLL01000033">
    <property type="protein sequence ID" value="RZE15440.1"/>
    <property type="molecule type" value="Genomic_DNA"/>
</dbReference>